<evidence type="ECO:0000259" key="10">
    <source>
        <dbReference type="PROSITE" id="PS50259"/>
    </source>
</evidence>
<dbReference type="InterPro" id="IPR050726">
    <property type="entry name" value="mGluR"/>
</dbReference>
<evidence type="ECO:0000256" key="5">
    <source>
        <dbReference type="ARBA" id="ARBA00023136"/>
    </source>
</evidence>
<comment type="caution">
    <text evidence="11">The sequence shown here is derived from an EMBL/GenBank/DDBJ whole genome shotgun (WGS) entry which is preliminary data.</text>
</comment>
<evidence type="ECO:0000256" key="8">
    <source>
        <dbReference type="SAM" id="MobiDB-lite"/>
    </source>
</evidence>
<evidence type="ECO:0000256" key="9">
    <source>
        <dbReference type="SAM" id="Phobius"/>
    </source>
</evidence>
<dbReference type="GO" id="GO:0004930">
    <property type="term" value="F:G protein-coupled receptor activity"/>
    <property type="evidence" value="ECO:0007669"/>
    <property type="project" value="InterPro"/>
</dbReference>
<evidence type="ECO:0000256" key="6">
    <source>
        <dbReference type="ARBA" id="ARBA00023170"/>
    </source>
</evidence>
<dbReference type="InterPro" id="IPR001828">
    <property type="entry name" value="ANF_lig-bd_rcpt"/>
</dbReference>
<dbReference type="PROSITE" id="PS50259">
    <property type="entry name" value="G_PROTEIN_RECEP_F3_4"/>
    <property type="match status" value="1"/>
</dbReference>
<feature type="compositionally biased region" description="Low complexity" evidence="8">
    <location>
        <begin position="936"/>
        <end position="948"/>
    </location>
</feature>
<evidence type="ECO:0000256" key="3">
    <source>
        <dbReference type="ARBA" id="ARBA00022692"/>
    </source>
</evidence>
<dbReference type="CDD" id="cd13953">
    <property type="entry name" value="7tm_classC_mGluR-like"/>
    <property type="match status" value="1"/>
</dbReference>
<dbReference type="PRINTS" id="PR00248">
    <property type="entry name" value="GPCRMGR"/>
</dbReference>
<dbReference type="SUPFAM" id="SSF53822">
    <property type="entry name" value="Periplasmic binding protein-like I"/>
    <property type="match status" value="1"/>
</dbReference>
<dbReference type="InterPro" id="IPR028082">
    <property type="entry name" value="Peripla_BP_I"/>
</dbReference>
<feature type="transmembrane region" description="Helical" evidence="9">
    <location>
        <begin position="564"/>
        <end position="586"/>
    </location>
</feature>
<feature type="domain" description="G-protein coupled receptors family 3 profile" evidence="10">
    <location>
        <begin position="604"/>
        <end position="804"/>
    </location>
</feature>
<evidence type="ECO:0000256" key="1">
    <source>
        <dbReference type="ARBA" id="ARBA00004141"/>
    </source>
</evidence>
<keyword evidence="6" id="KW-0675">Receptor</keyword>
<comment type="similarity">
    <text evidence="2">Belongs to the G-protein coupled receptor 3 family.</text>
</comment>
<dbReference type="PANTHER" id="PTHR24060">
    <property type="entry name" value="METABOTROPIC GLUTAMATE RECEPTOR"/>
    <property type="match status" value="1"/>
</dbReference>
<gene>
    <name evidence="11" type="ORF">LSH36_41g13153</name>
</gene>
<dbReference type="InterPro" id="IPR000162">
    <property type="entry name" value="GPCR_3_mtglu_rcpt"/>
</dbReference>
<keyword evidence="4 9" id="KW-1133">Transmembrane helix</keyword>
<feature type="transmembrane region" description="Helical" evidence="9">
    <location>
        <begin position="667"/>
        <end position="684"/>
    </location>
</feature>
<name>A0AAD9K7Z5_9ANNE</name>
<sequence length="967" mass="106168">MTLTSISRETFIANIKVVLFVVLTSVYCPRVATLSTKNYAFLKAHDGVESRSDYLYLGGLFGVRLSGESSDSCGAVRARGIHNLEAFLWAVQTYKERYPSSLRGIKIGALGFDSCSDGFHLQQQVANFRQGLVSYGEPPVDPQTLLGYVGPEDSEEAISLSAYLATGGPTIVSNGATSSLLSNKNKYPYFVRTVPSDKIQVKAVIRILLKLKWRYVQLIHSDNTYGNTGRDSFSSAAAEAGICIVNERKIPSSMSGEEMDAVLKSLEDNRNTKAVVVLAKGQYVRVLLAAATTRNVRGLFTWFGTTEWANDVSVVEGMEEQAEGAVTLSLESSSMVKEDNLMQFGEHFAELKPQNNQADPWFKQYWSDTFHCYFPDVPNPNGYSSVCGDISASLANTELDVFVPYTIKAVDAILGGIDNARRNTCQLLSEGLCDELIDERKSKRIFDSIIKYGNLFNQSTGDPRIADYKIYNYRRDEIPPCNGHCYVSIGSYSASSNVLNIDEARVHTYNVVGMRTYDAKSLCSQNPCTVCGETPPPIGTTTEYPTGMVTPDDKGSVRLRKESWVIPLLTLVCIGVMLVIVFDIYLLSKIFGTPYMKHWRTMWLGQLLLIGILLSYLTLIAFILTPTKATCGIIRFGVGVSYAMCFSVLLVKLMILISSESFGYLKGAFQVLMFLFAWGIQIVIDTEWLLLRYPAVTRTASDANVMTCKYADFTSQVQSLVYVMLLIVLCTGMAIRTSRISTNHREGVFIGLSAGFAIPIWLVWILVGMLYNDPDVHDPCLAFGLLVTATVILFIMFLPKVRQLNSMGVEGIYAEDDTPEFAPSIVQAIPNSGQAGITGYANTKPPSIIGYASSKTGEGSVILLPNGSHNNTLRGPQSIESASVRSAPIGHNYPQKRYNGNQSGGDTIRSTTRVLRVTNDLTGRKTPVLNRKTDPDGNPGSSRPPSRNSDSKSDLGKLQTITDLGSL</sequence>
<dbReference type="InterPro" id="IPR017978">
    <property type="entry name" value="GPCR_3_C"/>
</dbReference>
<dbReference type="InterPro" id="IPR000337">
    <property type="entry name" value="GPCR_3"/>
</dbReference>
<dbReference type="AlphaFoldDB" id="A0AAD9K7Z5"/>
<dbReference type="PRINTS" id="PR00593">
    <property type="entry name" value="MTABOTROPICR"/>
</dbReference>
<protein>
    <recommendedName>
        <fullName evidence="10">G-protein coupled receptors family 3 profile domain-containing protein</fullName>
    </recommendedName>
</protein>
<dbReference type="Pfam" id="PF01094">
    <property type="entry name" value="ANF_receptor"/>
    <property type="match status" value="1"/>
</dbReference>
<evidence type="ECO:0000256" key="7">
    <source>
        <dbReference type="ARBA" id="ARBA00023180"/>
    </source>
</evidence>
<dbReference type="Pfam" id="PF00003">
    <property type="entry name" value="7tm_3"/>
    <property type="match status" value="1"/>
</dbReference>
<keyword evidence="5 9" id="KW-0472">Membrane</keyword>
<feature type="transmembrane region" description="Helical" evidence="9">
    <location>
        <begin position="607"/>
        <end position="627"/>
    </location>
</feature>
<dbReference type="FunFam" id="3.40.50.2300:FF:000145">
    <property type="entry name" value="Glutamate receptor, metabotropic"/>
    <property type="match status" value="1"/>
</dbReference>
<evidence type="ECO:0000256" key="2">
    <source>
        <dbReference type="ARBA" id="ARBA00007242"/>
    </source>
</evidence>
<dbReference type="GO" id="GO:0016020">
    <property type="term" value="C:membrane"/>
    <property type="evidence" value="ECO:0007669"/>
    <property type="project" value="UniProtKB-SubCell"/>
</dbReference>
<keyword evidence="7" id="KW-0325">Glycoprotein</keyword>
<comment type="subcellular location">
    <subcellularLocation>
        <location evidence="1">Membrane</location>
        <topology evidence="1">Multi-pass membrane protein</topology>
    </subcellularLocation>
</comment>
<dbReference type="Gene3D" id="3.40.50.2300">
    <property type="match status" value="2"/>
</dbReference>
<dbReference type="EMBL" id="JAODUP010000041">
    <property type="protein sequence ID" value="KAK2166176.1"/>
    <property type="molecule type" value="Genomic_DNA"/>
</dbReference>
<keyword evidence="12" id="KW-1185">Reference proteome</keyword>
<evidence type="ECO:0000256" key="4">
    <source>
        <dbReference type="ARBA" id="ARBA00022989"/>
    </source>
</evidence>
<evidence type="ECO:0000313" key="12">
    <source>
        <dbReference type="Proteomes" id="UP001208570"/>
    </source>
</evidence>
<reference evidence="11" key="1">
    <citation type="journal article" date="2023" name="Mol. Biol. Evol.">
        <title>Third-Generation Sequencing Reveals the Adaptive Role of the Epigenome in Three Deep-Sea Polychaetes.</title>
        <authorList>
            <person name="Perez M."/>
            <person name="Aroh O."/>
            <person name="Sun Y."/>
            <person name="Lan Y."/>
            <person name="Juniper S.K."/>
            <person name="Young C.R."/>
            <person name="Angers B."/>
            <person name="Qian P.Y."/>
        </authorList>
    </citation>
    <scope>NUCLEOTIDE SEQUENCE</scope>
    <source>
        <strain evidence="11">P08H-3</strain>
    </source>
</reference>
<dbReference type="Proteomes" id="UP001208570">
    <property type="component" value="Unassembled WGS sequence"/>
</dbReference>
<proteinExistence type="inferred from homology"/>
<feature type="transmembrane region" description="Helical" evidence="9">
    <location>
        <begin position="747"/>
        <end position="769"/>
    </location>
</feature>
<feature type="region of interest" description="Disordered" evidence="8">
    <location>
        <begin position="886"/>
        <end position="967"/>
    </location>
</feature>
<feature type="transmembrane region" description="Helical" evidence="9">
    <location>
        <begin position="781"/>
        <end position="798"/>
    </location>
</feature>
<feature type="transmembrane region" description="Helical" evidence="9">
    <location>
        <begin position="719"/>
        <end position="735"/>
    </location>
</feature>
<evidence type="ECO:0000313" key="11">
    <source>
        <dbReference type="EMBL" id="KAK2166176.1"/>
    </source>
</evidence>
<accession>A0AAD9K7Z5</accession>
<organism evidence="11 12">
    <name type="scientific">Paralvinella palmiformis</name>
    <dbReference type="NCBI Taxonomy" id="53620"/>
    <lineage>
        <taxon>Eukaryota</taxon>
        <taxon>Metazoa</taxon>
        <taxon>Spiralia</taxon>
        <taxon>Lophotrochozoa</taxon>
        <taxon>Annelida</taxon>
        <taxon>Polychaeta</taxon>
        <taxon>Sedentaria</taxon>
        <taxon>Canalipalpata</taxon>
        <taxon>Terebellida</taxon>
        <taxon>Terebelliformia</taxon>
        <taxon>Alvinellidae</taxon>
        <taxon>Paralvinella</taxon>
    </lineage>
</organism>
<feature type="compositionally biased region" description="Polar residues" evidence="8">
    <location>
        <begin position="898"/>
        <end position="913"/>
    </location>
</feature>
<feature type="transmembrane region" description="Helical" evidence="9">
    <location>
        <begin position="633"/>
        <end position="655"/>
    </location>
</feature>
<keyword evidence="3 9" id="KW-0812">Transmembrane</keyword>